<gene>
    <name evidence="2" type="ORF">COCNU_11G009740</name>
</gene>
<comment type="caution">
    <text evidence="2">The sequence shown here is derived from an EMBL/GenBank/DDBJ whole genome shotgun (WGS) entry which is preliminary data.</text>
</comment>
<feature type="compositionally biased region" description="Low complexity" evidence="1">
    <location>
        <begin position="25"/>
        <end position="35"/>
    </location>
</feature>
<feature type="compositionally biased region" description="Pro residues" evidence="1">
    <location>
        <begin position="36"/>
        <end position="48"/>
    </location>
</feature>
<dbReference type="EMBL" id="CM017882">
    <property type="protein sequence ID" value="KAG1364147.1"/>
    <property type="molecule type" value="Genomic_DNA"/>
</dbReference>
<feature type="region of interest" description="Disordered" evidence="1">
    <location>
        <begin position="21"/>
        <end position="58"/>
    </location>
</feature>
<reference evidence="2" key="2">
    <citation type="submission" date="2019-07" db="EMBL/GenBank/DDBJ databases">
        <authorList>
            <person name="Yang Y."/>
            <person name="Bocs S."/>
            <person name="Baudouin L."/>
        </authorList>
    </citation>
    <scope>NUCLEOTIDE SEQUENCE</scope>
    <source>
        <tissue evidence="2">Spear leaf of Hainan Tall coconut</tissue>
    </source>
</reference>
<proteinExistence type="predicted"/>
<keyword evidence="3" id="KW-1185">Reference proteome</keyword>
<evidence type="ECO:0000313" key="2">
    <source>
        <dbReference type="EMBL" id="KAG1364147.1"/>
    </source>
</evidence>
<name>A0A8K0N9T8_COCNU</name>
<protein>
    <submittedName>
        <fullName evidence="2">Putative DNA repair protein XRCC3</fullName>
    </submittedName>
</protein>
<reference evidence="2" key="1">
    <citation type="journal article" date="2017" name="Gigascience">
        <title>The genome draft of coconut (Cocos nucifera).</title>
        <authorList>
            <person name="Xiao Y."/>
            <person name="Xu P."/>
            <person name="Fan H."/>
            <person name="Baudouin L."/>
            <person name="Xia W."/>
            <person name="Bocs S."/>
            <person name="Xu J."/>
            <person name="Li Q."/>
            <person name="Guo A."/>
            <person name="Zhou L."/>
            <person name="Li J."/>
            <person name="Wu Y."/>
            <person name="Ma Z."/>
            <person name="Armero A."/>
            <person name="Issali A.E."/>
            <person name="Liu N."/>
            <person name="Peng M."/>
            <person name="Yang Y."/>
        </authorList>
    </citation>
    <scope>NUCLEOTIDE SEQUENCE</scope>
    <source>
        <tissue evidence="2">Spear leaf of Hainan Tall coconut</tissue>
    </source>
</reference>
<evidence type="ECO:0000256" key="1">
    <source>
        <dbReference type="SAM" id="MobiDB-lite"/>
    </source>
</evidence>
<dbReference type="AlphaFoldDB" id="A0A8K0N9T8"/>
<dbReference type="Proteomes" id="UP000797356">
    <property type="component" value="Chromosome 11"/>
</dbReference>
<evidence type="ECO:0000313" key="3">
    <source>
        <dbReference type="Proteomes" id="UP000797356"/>
    </source>
</evidence>
<accession>A0A8K0N9T8</accession>
<sequence>MLDRLFRGGLLLGSVTDERTARVRPNAASNSSRRSSPPPLDSPLPPFISNPSSPSPSTLHRSFRFLPFSTGPKTLDHVFVCPAHSPDGLLSLLAIEGLLS</sequence>
<organism evidence="2 3">
    <name type="scientific">Cocos nucifera</name>
    <name type="common">Coconut palm</name>
    <dbReference type="NCBI Taxonomy" id="13894"/>
    <lineage>
        <taxon>Eukaryota</taxon>
        <taxon>Viridiplantae</taxon>
        <taxon>Streptophyta</taxon>
        <taxon>Embryophyta</taxon>
        <taxon>Tracheophyta</taxon>
        <taxon>Spermatophyta</taxon>
        <taxon>Magnoliopsida</taxon>
        <taxon>Liliopsida</taxon>
        <taxon>Arecaceae</taxon>
        <taxon>Arecoideae</taxon>
        <taxon>Cocoseae</taxon>
        <taxon>Attaleinae</taxon>
        <taxon>Cocos</taxon>
    </lineage>
</organism>